<name>A0ABR9YBB9_9PROT</name>
<dbReference type="PANTHER" id="PTHR33993">
    <property type="entry name" value="GLYOXALASE-RELATED"/>
    <property type="match status" value="1"/>
</dbReference>
<sequence length="346" mass="36788">MPLLRGATGCSPTACRSSRRRTVQIRTEGVPPLPPFSRLSRTGTVAVTLSAALTLGFGLTAFAPDASAQTTNTAETPVALSKTLPGKIVYTQLTTPDLAKAKAFYGALLGWNFQDRPVSRGHYAEALVNGHVVAGLVERPLPDTDNPPQPLWLPFISALDVPTAARESLQWGGKILYRPTIVPGRGEQAIIADPQGGLFAALHAPHGDRDDTDDTAQGDWIWHAILTPAPAASAGFYQKLFGYQVEDAPPPDTHQRYILDSQSIARATVNPLPARLPPDASARWIGFVQVDSVGSAAEKAVQLGGRVLVQPHPDHQNSMIAVLADPSGAVFGVMEWHDPSAAGDTK</sequence>
<dbReference type="Gene3D" id="3.10.180.10">
    <property type="entry name" value="2,3-Dihydroxybiphenyl 1,2-Dioxygenase, domain 1"/>
    <property type="match status" value="2"/>
</dbReference>
<comment type="caution">
    <text evidence="3">The sequence shown here is derived from an EMBL/GenBank/DDBJ whole genome shotgun (WGS) entry which is preliminary data.</text>
</comment>
<dbReference type="Pfam" id="PF00903">
    <property type="entry name" value="Glyoxalase"/>
    <property type="match status" value="1"/>
</dbReference>
<dbReference type="Pfam" id="PF18029">
    <property type="entry name" value="Glyoxalase_6"/>
    <property type="match status" value="1"/>
</dbReference>
<feature type="domain" description="VOC" evidence="2">
    <location>
        <begin position="217"/>
        <end position="336"/>
    </location>
</feature>
<reference evidence="4" key="1">
    <citation type="submission" date="2020-04" db="EMBL/GenBank/DDBJ databases">
        <title>Description of novel Gluconacetobacter.</title>
        <authorList>
            <person name="Sombolestani A."/>
        </authorList>
    </citation>
    <scope>NUCLEOTIDE SEQUENCE [LARGE SCALE GENOMIC DNA]</scope>
    <source>
        <strain evidence="4">LMG 27748</strain>
    </source>
</reference>
<dbReference type="PANTHER" id="PTHR33993:SF14">
    <property type="entry name" value="GB|AAF24581.1"/>
    <property type="match status" value="1"/>
</dbReference>
<dbReference type="CDD" id="cd07247">
    <property type="entry name" value="SgaA_N_like"/>
    <property type="match status" value="1"/>
</dbReference>
<dbReference type="InterPro" id="IPR029068">
    <property type="entry name" value="Glyas_Bleomycin-R_OHBP_Dase"/>
</dbReference>
<protein>
    <submittedName>
        <fullName evidence="3">VOC family protein</fullName>
    </submittedName>
</protein>
<dbReference type="Proteomes" id="UP000630952">
    <property type="component" value="Unassembled WGS sequence"/>
</dbReference>
<keyword evidence="4" id="KW-1185">Reference proteome</keyword>
<dbReference type="InterPro" id="IPR037523">
    <property type="entry name" value="VOC_core"/>
</dbReference>
<dbReference type="EMBL" id="JABCQO010000002">
    <property type="protein sequence ID" value="MBF0875853.1"/>
    <property type="molecule type" value="Genomic_DNA"/>
</dbReference>
<proteinExistence type="predicted"/>
<evidence type="ECO:0000259" key="2">
    <source>
        <dbReference type="PROSITE" id="PS51819"/>
    </source>
</evidence>
<evidence type="ECO:0000256" key="1">
    <source>
        <dbReference type="SAM" id="MobiDB-lite"/>
    </source>
</evidence>
<feature type="region of interest" description="Disordered" evidence="1">
    <location>
        <begin position="1"/>
        <end position="20"/>
    </location>
</feature>
<dbReference type="InterPro" id="IPR052164">
    <property type="entry name" value="Anthracycline_SecMetBiosynth"/>
</dbReference>
<reference evidence="3 4" key="2">
    <citation type="submission" date="2020-11" db="EMBL/GenBank/DDBJ databases">
        <title>Description of novel Gluconobacter species.</title>
        <authorList>
            <person name="Cleenwerck I."/>
            <person name="Cnockaert M."/>
            <person name="Borremans W."/>
            <person name="Wieme A.D."/>
            <person name="De Vuyst L."/>
            <person name="Vandamme P."/>
        </authorList>
    </citation>
    <scope>NUCLEOTIDE SEQUENCE [LARGE SCALE GENOMIC DNA]</scope>
    <source>
        <strain evidence="3 4">LMG 27748</strain>
    </source>
</reference>
<dbReference type="InterPro" id="IPR041581">
    <property type="entry name" value="Glyoxalase_6"/>
</dbReference>
<dbReference type="InterPro" id="IPR004360">
    <property type="entry name" value="Glyas_Fos-R_dOase_dom"/>
</dbReference>
<evidence type="ECO:0000313" key="4">
    <source>
        <dbReference type="Proteomes" id="UP000630952"/>
    </source>
</evidence>
<evidence type="ECO:0000313" key="3">
    <source>
        <dbReference type="EMBL" id="MBF0875853.1"/>
    </source>
</evidence>
<dbReference type="PROSITE" id="PS51819">
    <property type="entry name" value="VOC"/>
    <property type="match status" value="1"/>
</dbReference>
<gene>
    <name evidence="3" type="ORF">HKD21_03200</name>
</gene>
<organism evidence="3 4">
    <name type="scientific">Gluconobacter cerevisiae</name>
    <dbReference type="NCBI Taxonomy" id="1379734"/>
    <lineage>
        <taxon>Bacteria</taxon>
        <taxon>Pseudomonadati</taxon>
        <taxon>Pseudomonadota</taxon>
        <taxon>Alphaproteobacteria</taxon>
        <taxon>Acetobacterales</taxon>
        <taxon>Acetobacteraceae</taxon>
        <taxon>Gluconobacter</taxon>
    </lineage>
</organism>
<accession>A0ABR9YBB9</accession>
<dbReference type="SUPFAM" id="SSF54593">
    <property type="entry name" value="Glyoxalase/Bleomycin resistance protein/Dihydroxybiphenyl dioxygenase"/>
    <property type="match status" value="2"/>
</dbReference>